<evidence type="ECO:0000256" key="3">
    <source>
        <dbReference type="ARBA" id="ARBA00022777"/>
    </source>
</evidence>
<evidence type="ECO:0000256" key="2">
    <source>
        <dbReference type="ARBA" id="ARBA00022741"/>
    </source>
</evidence>
<evidence type="ECO:0000256" key="1">
    <source>
        <dbReference type="ARBA" id="ARBA00022679"/>
    </source>
</evidence>
<evidence type="ECO:0000313" key="7">
    <source>
        <dbReference type="Proteomes" id="UP001432322"/>
    </source>
</evidence>
<dbReference type="EMBL" id="BTSY01000005">
    <property type="protein sequence ID" value="GMT26605.1"/>
    <property type="molecule type" value="Genomic_DNA"/>
</dbReference>
<dbReference type="Proteomes" id="UP001432322">
    <property type="component" value="Unassembled WGS sequence"/>
</dbReference>
<feature type="domain" description="Protein kinase" evidence="5">
    <location>
        <begin position="67"/>
        <end position="313"/>
    </location>
</feature>
<keyword evidence="1" id="KW-0808">Transferase</keyword>
<protein>
    <recommendedName>
        <fullName evidence="5">Protein kinase domain-containing protein</fullName>
    </recommendedName>
</protein>
<dbReference type="PANTHER" id="PTHR44329">
    <property type="entry name" value="SERINE/THREONINE-PROTEIN KINASE TNNI3K-RELATED"/>
    <property type="match status" value="1"/>
</dbReference>
<feature type="non-terminal residue" evidence="6">
    <location>
        <position position="1"/>
    </location>
</feature>
<evidence type="ECO:0000259" key="5">
    <source>
        <dbReference type="PROSITE" id="PS50011"/>
    </source>
</evidence>
<accession>A0AAV5W7M0</accession>
<keyword evidence="2" id="KW-0547">Nucleotide-binding</keyword>
<feature type="non-terminal residue" evidence="6">
    <location>
        <position position="318"/>
    </location>
</feature>
<dbReference type="Pfam" id="PF00069">
    <property type="entry name" value="Pkinase"/>
    <property type="match status" value="1"/>
</dbReference>
<evidence type="ECO:0000256" key="4">
    <source>
        <dbReference type="ARBA" id="ARBA00022840"/>
    </source>
</evidence>
<dbReference type="SMART" id="SM00220">
    <property type="entry name" value="S_TKc"/>
    <property type="match status" value="1"/>
</dbReference>
<reference evidence="6" key="1">
    <citation type="submission" date="2023-10" db="EMBL/GenBank/DDBJ databases">
        <title>Genome assembly of Pristionchus species.</title>
        <authorList>
            <person name="Yoshida K."/>
            <person name="Sommer R.J."/>
        </authorList>
    </citation>
    <scope>NUCLEOTIDE SEQUENCE</scope>
    <source>
        <strain evidence="6">RS5133</strain>
    </source>
</reference>
<name>A0AAV5W7M0_9BILA</name>
<dbReference type="InterPro" id="IPR011009">
    <property type="entry name" value="Kinase-like_dom_sf"/>
</dbReference>
<dbReference type="SUPFAM" id="SSF56112">
    <property type="entry name" value="Protein kinase-like (PK-like)"/>
    <property type="match status" value="1"/>
</dbReference>
<dbReference type="PANTHER" id="PTHR44329:SF288">
    <property type="entry name" value="MITOGEN-ACTIVATED PROTEIN KINASE KINASE KINASE 20"/>
    <property type="match status" value="1"/>
</dbReference>
<dbReference type="InterPro" id="IPR001245">
    <property type="entry name" value="Ser-Thr/Tyr_kinase_cat_dom"/>
</dbReference>
<dbReference type="PROSITE" id="PS50011">
    <property type="entry name" value="PROTEIN_KINASE_DOM"/>
    <property type="match status" value="1"/>
</dbReference>
<proteinExistence type="predicted"/>
<dbReference type="GO" id="GO:0005524">
    <property type="term" value="F:ATP binding"/>
    <property type="evidence" value="ECO:0007669"/>
    <property type="project" value="UniProtKB-KW"/>
</dbReference>
<dbReference type="AlphaFoldDB" id="A0AAV5W7M0"/>
<keyword evidence="3" id="KW-0418">Kinase</keyword>
<dbReference type="GO" id="GO:0004674">
    <property type="term" value="F:protein serine/threonine kinase activity"/>
    <property type="evidence" value="ECO:0007669"/>
    <property type="project" value="TreeGrafter"/>
</dbReference>
<dbReference type="Gene3D" id="1.10.510.10">
    <property type="entry name" value="Transferase(Phosphotransferase) domain 1"/>
    <property type="match status" value="1"/>
</dbReference>
<organism evidence="6 7">
    <name type="scientific">Pristionchus fissidentatus</name>
    <dbReference type="NCBI Taxonomy" id="1538716"/>
    <lineage>
        <taxon>Eukaryota</taxon>
        <taxon>Metazoa</taxon>
        <taxon>Ecdysozoa</taxon>
        <taxon>Nematoda</taxon>
        <taxon>Chromadorea</taxon>
        <taxon>Rhabditida</taxon>
        <taxon>Rhabditina</taxon>
        <taxon>Diplogasteromorpha</taxon>
        <taxon>Diplogasteroidea</taxon>
        <taxon>Neodiplogasteridae</taxon>
        <taxon>Pristionchus</taxon>
    </lineage>
</organism>
<evidence type="ECO:0000313" key="6">
    <source>
        <dbReference type="EMBL" id="GMT26605.1"/>
    </source>
</evidence>
<sequence length="318" mass="35555">HFSLSFAHVAHSYPRQIDPYSMEPDADSLPITSTFSGVFVTTRELHSEGPNEPKMIEEDEFIEIPPGIELEPIGEGGQAVVYSCHLDIQDANQKVTIKSYGAQCSSTELAMLRKLEHANIVKFFGLAKLYGQPALVLEFCDLTVRSVLSNYPLENAAVSRHALAIARGIEYLHANKTLHRDLKPENVLIDSNGVAKLCDFGIARDFSDHSTLITVMGTRPYMAPELIRNEKCSEKIDVWSFGILLWEMMTCRRPYEGIDEGVLMYAIGKKKAQLPMPENGEIASLPLLLNRCWAEDPHDRASMEMVIGLLANFSEELE</sequence>
<keyword evidence="4" id="KW-0067">ATP-binding</keyword>
<dbReference type="InterPro" id="IPR000719">
    <property type="entry name" value="Prot_kinase_dom"/>
</dbReference>
<dbReference type="PRINTS" id="PR00109">
    <property type="entry name" value="TYRKINASE"/>
</dbReference>
<gene>
    <name evidence="6" type="ORF">PFISCL1PPCAC_17902</name>
</gene>
<dbReference type="InterPro" id="IPR051681">
    <property type="entry name" value="Ser/Thr_Kinases-Pseudokinases"/>
</dbReference>
<keyword evidence="7" id="KW-1185">Reference proteome</keyword>
<comment type="caution">
    <text evidence="6">The sequence shown here is derived from an EMBL/GenBank/DDBJ whole genome shotgun (WGS) entry which is preliminary data.</text>
</comment>
<dbReference type="Gene3D" id="3.30.200.20">
    <property type="entry name" value="Phosphorylase Kinase, domain 1"/>
    <property type="match status" value="1"/>
</dbReference>